<dbReference type="Proteomes" id="UP001365542">
    <property type="component" value="Unassembled WGS sequence"/>
</dbReference>
<dbReference type="EMBL" id="JAVHJO010000011">
    <property type="protein sequence ID" value="KAK6533513.1"/>
    <property type="molecule type" value="Genomic_DNA"/>
</dbReference>
<dbReference type="AlphaFoldDB" id="A0AAV9X203"/>
<sequence>MFLLQLPNPTLMEEHGGCETLIKIFQKISAGDVKRAPGKFLLVSETTQEMPEAERTVPSGNFELPGNEL</sequence>
<evidence type="ECO:0000313" key="2">
    <source>
        <dbReference type="EMBL" id="KAK6533513.1"/>
    </source>
</evidence>
<protein>
    <submittedName>
        <fullName evidence="2">Uncharacterized protein</fullName>
    </submittedName>
</protein>
<keyword evidence="3" id="KW-1185">Reference proteome</keyword>
<evidence type="ECO:0000313" key="3">
    <source>
        <dbReference type="Proteomes" id="UP001365542"/>
    </source>
</evidence>
<evidence type="ECO:0000256" key="1">
    <source>
        <dbReference type="SAM" id="MobiDB-lite"/>
    </source>
</evidence>
<comment type="caution">
    <text evidence="2">The sequence shown here is derived from an EMBL/GenBank/DDBJ whole genome shotgun (WGS) entry which is preliminary data.</text>
</comment>
<reference evidence="2 3" key="1">
    <citation type="submission" date="2019-10" db="EMBL/GenBank/DDBJ databases">
        <authorList>
            <person name="Palmer J.M."/>
        </authorList>
    </citation>
    <scope>NUCLEOTIDE SEQUENCE [LARGE SCALE GENOMIC DNA]</scope>
    <source>
        <strain evidence="2 3">TWF694</strain>
    </source>
</reference>
<gene>
    <name evidence="2" type="ORF">TWF694_002452</name>
</gene>
<feature type="region of interest" description="Disordered" evidence="1">
    <location>
        <begin position="50"/>
        <end position="69"/>
    </location>
</feature>
<accession>A0AAV9X203</accession>
<proteinExistence type="predicted"/>
<name>A0AAV9X203_9PEZI</name>
<organism evidence="2 3">
    <name type="scientific">Orbilia ellipsospora</name>
    <dbReference type="NCBI Taxonomy" id="2528407"/>
    <lineage>
        <taxon>Eukaryota</taxon>
        <taxon>Fungi</taxon>
        <taxon>Dikarya</taxon>
        <taxon>Ascomycota</taxon>
        <taxon>Pezizomycotina</taxon>
        <taxon>Orbiliomycetes</taxon>
        <taxon>Orbiliales</taxon>
        <taxon>Orbiliaceae</taxon>
        <taxon>Orbilia</taxon>
    </lineage>
</organism>